<gene>
    <name evidence="3" type="ORF">GCM10010151_27700</name>
</gene>
<accession>A0ABP3G5C1</accession>
<organism evidence="3 4">
    <name type="scientific">Actinoallomurus spadix</name>
    <dbReference type="NCBI Taxonomy" id="79912"/>
    <lineage>
        <taxon>Bacteria</taxon>
        <taxon>Bacillati</taxon>
        <taxon>Actinomycetota</taxon>
        <taxon>Actinomycetes</taxon>
        <taxon>Streptosporangiales</taxon>
        <taxon>Thermomonosporaceae</taxon>
        <taxon>Actinoallomurus</taxon>
    </lineage>
</organism>
<evidence type="ECO:0000256" key="2">
    <source>
        <dbReference type="SAM" id="MobiDB-lite"/>
    </source>
</evidence>
<keyword evidence="4" id="KW-1185">Reference proteome</keyword>
<evidence type="ECO:0000313" key="3">
    <source>
        <dbReference type="EMBL" id="GAA0336511.1"/>
    </source>
</evidence>
<dbReference type="Gene3D" id="1.10.630.10">
    <property type="entry name" value="Cytochrome P450"/>
    <property type="match status" value="1"/>
</dbReference>
<dbReference type="Proteomes" id="UP001501822">
    <property type="component" value="Unassembled WGS sequence"/>
</dbReference>
<name>A0ABP3G5C1_9ACTN</name>
<feature type="compositionally biased region" description="Basic and acidic residues" evidence="2">
    <location>
        <begin position="214"/>
        <end position="228"/>
    </location>
</feature>
<proteinExistence type="inferred from homology"/>
<dbReference type="InterPro" id="IPR001128">
    <property type="entry name" value="Cyt_P450"/>
</dbReference>
<feature type="region of interest" description="Disordered" evidence="2">
    <location>
        <begin position="210"/>
        <end position="245"/>
    </location>
</feature>
<protein>
    <submittedName>
        <fullName evidence="3">Cytochrome P450</fullName>
    </submittedName>
</protein>
<feature type="region of interest" description="Disordered" evidence="2">
    <location>
        <begin position="80"/>
        <end position="108"/>
    </location>
</feature>
<dbReference type="Pfam" id="PF00067">
    <property type="entry name" value="p450"/>
    <property type="match status" value="1"/>
</dbReference>
<comment type="caution">
    <text evidence="3">The sequence shown here is derived from an EMBL/GenBank/DDBJ whole genome shotgun (WGS) entry which is preliminary data.</text>
</comment>
<dbReference type="EMBL" id="BAAABM010000017">
    <property type="protein sequence ID" value="GAA0336511.1"/>
    <property type="molecule type" value="Genomic_DNA"/>
</dbReference>
<evidence type="ECO:0000256" key="1">
    <source>
        <dbReference type="ARBA" id="ARBA00010617"/>
    </source>
</evidence>
<dbReference type="PANTHER" id="PTHR46696:SF4">
    <property type="entry name" value="BIOTIN BIOSYNTHESIS CYTOCHROME P450"/>
    <property type="match status" value="1"/>
</dbReference>
<comment type="similarity">
    <text evidence="1">Belongs to the cytochrome P450 family.</text>
</comment>
<dbReference type="RefSeq" id="WP_252807142.1">
    <property type="nucleotide sequence ID" value="NZ_BAAABM010000017.1"/>
</dbReference>
<evidence type="ECO:0000313" key="4">
    <source>
        <dbReference type="Proteomes" id="UP001501822"/>
    </source>
</evidence>
<reference evidence="4" key="1">
    <citation type="journal article" date="2019" name="Int. J. Syst. Evol. Microbiol.">
        <title>The Global Catalogue of Microorganisms (GCM) 10K type strain sequencing project: providing services to taxonomists for standard genome sequencing and annotation.</title>
        <authorList>
            <consortium name="The Broad Institute Genomics Platform"/>
            <consortium name="The Broad Institute Genome Sequencing Center for Infectious Disease"/>
            <person name="Wu L."/>
            <person name="Ma J."/>
        </authorList>
    </citation>
    <scope>NUCLEOTIDE SEQUENCE [LARGE SCALE GENOMIC DNA]</scope>
    <source>
        <strain evidence="4">JCM 3146</strain>
    </source>
</reference>
<dbReference type="SUPFAM" id="SSF48264">
    <property type="entry name" value="Cytochrome P450"/>
    <property type="match status" value="1"/>
</dbReference>
<dbReference type="InterPro" id="IPR036396">
    <property type="entry name" value="Cyt_P450_sf"/>
</dbReference>
<dbReference type="PANTHER" id="PTHR46696">
    <property type="entry name" value="P450, PUTATIVE (EUROFUNG)-RELATED"/>
    <property type="match status" value="1"/>
</dbReference>
<sequence>MTQRRVATPVSDTDLIYSADTYVRGVPYDALARLRGSTPVAWIEQRPACHEPASTGFWAVLRHADACHVLHNPKLFAARGSTGEDAGHGRGSRPATEPPTRSRLRRRLPRAFGARTVTGLAERIERRAYALVDAVAEKGEADFTTEIAAELPLLSLADLLGIPDSDRWLLSDWSDRVTGRPVAGYPVGYSPEPTTDPAACTEMAHHAVAARPRGPLDPETAVRDRADAEPAAPDRPGAETEEELPDLRLYADELAEYKRRHPGEDLMTVLVHQSGGKNAPVPAEEFENLFRMFAAAADDTVRGGLSGGMLALLKNPAEAARLRADPDLLDTAVEEMLRWWSPVIRVARTAATDTVVGNVPVRKGERLVVWLASANRDEPVFEEPARFDVGRAPNDHVALGRGPRACLGAHLVRMQMRAMFAAVLDRFEAIEPASEARRLRSNVHNGITHLPIRWQPRARPAEE</sequence>